<organism evidence="2">
    <name type="scientific">freshwater metagenome</name>
    <dbReference type="NCBI Taxonomy" id="449393"/>
    <lineage>
        <taxon>unclassified sequences</taxon>
        <taxon>metagenomes</taxon>
        <taxon>ecological metagenomes</taxon>
    </lineage>
</organism>
<name>A0A6J5ZGU6_9ZZZZ</name>
<dbReference type="PANTHER" id="PTHR47649">
    <property type="entry name" value="RIBONUCLEASE D"/>
    <property type="match status" value="1"/>
</dbReference>
<dbReference type="SUPFAM" id="SSF47819">
    <property type="entry name" value="HRDC-like"/>
    <property type="match status" value="2"/>
</dbReference>
<protein>
    <submittedName>
        <fullName evidence="2">Unannotated protein</fullName>
    </submittedName>
</protein>
<dbReference type="Gene3D" id="3.30.420.10">
    <property type="entry name" value="Ribonuclease H-like superfamily/Ribonuclease H"/>
    <property type="match status" value="1"/>
</dbReference>
<dbReference type="PROSITE" id="PS50967">
    <property type="entry name" value="HRDC"/>
    <property type="match status" value="1"/>
</dbReference>
<dbReference type="EMBL" id="CAESAN010000022">
    <property type="protein sequence ID" value="CAB4338833.1"/>
    <property type="molecule type" value="Genomic_DNA"/>
</dbReference>
<dbReference type="GO" id="GO:0006139">
    <property type="term" value="P:nucleobase-containing compound metabolic process"/>
    <property type="evidence" value="ECO:0007669"/>
    <property type="project" value="InterPro"/>
</dbReference>
<dbReference type="InterPro" id="IPR002562">
    <property type="entry name" value="3'-5'_exonuclease_dom"/>
</dbReference>
<feature type="domain" description="HRDC" evidence="1">
    <location>
        <begin position="212"/>
        <end position="292"/>
    </location>
</feature>
<dbReference type="Gene3D" id="1.10.150.80">
    <property type="entry name" value="HRDC domain"/>
    <property type="match status" value="2"/>
</dbReference>
<dbReference type="Pfam" id="PF00570">
    <property type="entry name" value="HRDC"/>
    <property type="match status" value="1"/>
</dbReference>
<dbReference type="SUPFAM" id="SSF53098">
    <property type="entry name" value="Ribonuclease H-like"/>
    <property type="match status" value="1"/>
</dbReference>
<dbReference type="InterPro" id="IPR002121">
    <property type="entry name" value="HRDC_dom"/>
</dbReference>
<sequence>MTTNETLRALAARAKETNSLALDTEFMGEGRYRTELCLVQVAVDAETPGEPAWTELIDPFDREIDPTPIVELIDDPDVEIVVHAGRQDIALLRRLWHAHPRNCFDTQVAAAFAGMRSQIGYEALLRELLGVQLDKGASFTHWDARPLSSQQQIYARGDVLHLNEVATVLKGRLEEKGRLDWAREECLPLEASTDERDIDVVFGKLPKVNTLSPSQRAAAYSLVMWREETADREDKPVQKVLADAAIVEVAKQRPSTEAQLRDLRGVHEGIARRRGSAIIAAVAAAGDADPVKTERSPRAQSDPRDAALIVLAESLVRACAVKEELAYELLATRADLQAVVGAVRTGSEDPDVRTLRGWRRAVVGDELLALLRGERSLRIDDQLRVIVGD</sequence>
<dbReference type="GO" id="GO:0008408">
    <property type="term" value="F:3'-5' exonuclease activity"/>
    <property type="evidence" value="ECO:0007669"/>
    <property type="project" value="InterPro"/>
</dbReference>
<reference evidence="2" key="1">
    <citation type="submission" date="2020-05" db="EMBL/GenBank/DDBJ databases">
        <authorList>
            <person name="Chiriac C."/>
            <person name="Salcher M."/>
            <person name="Ghai R."/>
            <person name="Kavagutti S V."/>
        </authorList>
    </citation>
    <scope>NUCLEOTIDE SEQUENCE</scope>
</reference>
<dbReference type="InterPro" id="IPR036397">
    <property type="entry name" value="RNaseH_sf"/>
</dbReference>
<dbReference type="InterPro" id="IPR051086">
    <property type="entry name" value="RNase_D-like"/>
</dbReference>
<accession>A0A6J5ZGU6</accession>
<dbReference type="GO" id="GO:0003676">
    <property type="term" value="F:nucleic acid binding"/>
    <property type="evidence" value="ECO:0007669"/>
    <property type="project" value="InterPro"/>
</dbReference>
<dbReference type="GO" id="GO:0000166">
    <property type="term" value="F:nucleotide binding"/>
    <property type="evidence" value="ECO:0007669"/>
    <property type="project" value="InterPro"/>
</dbReference>
<gene>
    <name evidence="2" type="ORF">UFOPK3547_00395</name>
</gene>
<dbReference type="InterPro" id="IPR010997">
    <property type="entry name" value="HRDC-like_sf"/>
</dbReference>
<dbReference type="PANTHER" id="PTHR47649:SF1">
    <property type="entry name" value="RIBONUCLEASE D"/>
    <property type="match status" value="1"/>
</dbReference>
<dbReference type="InterPro" id="IPR012337">
    <property type="entry name" value="RNaseH-like_sf"/>
</dbReference>
<dbReference type="SMART" id="SM00474">
    <property type="entry name" value="35EXOc"/>
    <property type="match status" value="1"/>
</dbReference>
<dbReference type="InterPro" id="IPR044876">
    <property type="entry name" value="HRDC_dom_sf"/>
</dbReference>
<dbReference type="AlphaFoldDB" id="A0A6J5ZGU6"/>
<evidence type="ECO:0000259" key="1">
    <source>
        <dbReference type="PROSITE" id="PS50967"/>
    </source>
</evidence>
<dbReference type="CDD" id="cd06142">
    <property type="entry name" value="RNaseD_exo"/>
    <property type="match status" value="1"/>
</dbReference>
<proteinExistence type="predicted"/>
<evidence type="ECO:0000313" key="2">
    <source>
        <dbReference type="EMBL" id="CAB4338833.1"/>
    </source>
</evidence>
<dbReference type="Pfam" id="PF01612">
    <property type="entry name" value="DNA_pol_A_exo1"/>
    <property type="match status" value="1"/>
</dbReference>
<dbReference type="SMART" id="SM00341">
    <property type="entry name" value="HRDC"/>
    <property type="match status" value="1"/>
</dbReference>